<keyword evidence="9" id="KW-1185">Reference proteome</keyword>
<feature type="chain" id="PRO_5021471893" description="mannan endo-1,4-beta-mannosidase" evidence="6">
    <location>
        <begin position="17"/>
        <end position="427"/>
    </location>
</feature>
<evidence type="ECO:0000256" key="4">
    <source>
        <dbReference type="ARBA" id="ARBA00022801"/>
    </source>
</evidence>
<gene>
    <name evidence="8" type="ORF">E0L32_008885</name>
</gene>
<dbReference type="InterPro" id="IPR001547">
    <property type="entry name" value="Glyco_hydro_5"/>
</dbReference>
<comment type="catalytic activity">
    <reaction evidence="1">
        <text>Random hydrolysis of (1-&gt;4)-beta-D-mannosidic linkages in mannans, galactomannans and glucomannans.</text>
        <dbReference type="EC" id="3.2.1.78"/>
    </reaction>
</comment>
<dbReference type="PANTHER" id="PTHR31451">
    <property type="match status" value="1"/>
</dbReference>
<sequence length="427" mass="46672">MRYSLPTLSLATTCLSQLLPPDAPGPAPKYPIGVSKAPFAKVSGRMFEIDGKVQYFAGTNAWWLAHLSNNSDIDIALKQMIDTVYVRNPQTQYKVVRVWGFGDVNQPPPANATDPNRVYFHLLNSTGTYINYGPAGLDRLDYAVSAAEALLPDPASSSTADTNKTTGLGLRLVLPLVNYWDDYGGIKAYNKAGLAADAAAWYTDAAAQRAYRAYVRAVVSRYRSSPAVFAWELANEARCEGGACGASTDIIAGWVAATAAYIKALDPAHMVTTGEEGFFERADGLGGGQSIYGGVAGTSFRRNVRDANIDYGTFHLYPSWWGYPYTWGAQWIREHDAIGDEVGKPIVLEEYGTPFPHNHTATLKPWLDAIEANSTLAADQLWQFSPRDTSVPPTSFADEFAVSILDDEYEVLCRQHAANMLNKKLKT</sequence>
<evidence type="ECO:0000313" key="9">
    <source>
        <dbReference type="Proteomes" id="UP000319257"/>
    </source>
</evidence>
<evidence type="ECO:0000259" key="7">
    <source>
        <dbReference type="Pfam" id="PF26410"/>
    </source>
</evidence>
<name>A0A507AQ16_9PEZI</name>
<dbReference type="GeneID" id="41976332"/>
<organism evidence="8 9">
    <name type="scientific">Thyridium curvatum</name>
    <dbReference type="NCBI Taxonomy" id="1093900"/>
    <lineage>
        <taxon>Eukaryota</taxon>
        <taxon>Fungi</taxon>
        <taxon>Dikarya</taxon>
        <taxon>Ascomycota</taxon>
        <taxon>Pezizomycotina</taxon>
        <taxon>Sordariomycetes</taxon>
        <taxon>Sordariomycetidae</taxon>
        <taxon>Thyridiales</taxon>
        <taxon>Thyridiaceae</taxon>
        <taxon>Thyridium</taxon>
    </lineage>
</organism>
<proteinExistence type="inferred from homology"/>
<protein>
    <recommendedName>
        <fullName evidence="3">mannan endo-1,4-beta-mannosidase</fullName>
        <ecNumber evidence="3">3.2.1.78</ecNumber>
    </recommendedName>
</protein>
<dbReference type="EMBL" id="SKBQ01000061">
    <property type="protein sequence ID" value="TPX09863.1"/>
    <property type="molecule type" value="Genomic_DNA"/>
</dbReference>
<dbReference type="OrthoDB" id="406631at2759"/>
<comment type="similarity">
    <text evidence="2">Belongs to the glycosyl hydrolase 5 (cellulase A) family.</text>
</comment>
<evidence type="ECO:0000256" key="3">
    <source>
        <dbReference type="ARBA" id="ARBA00012706"/>
    </source>
</evidence>
<dbReference type="STRING" id="1093900.A0A507AQ16"/>
<dbReference type="EC" id="3.2.1.78" evidence="3"/>
<dbReference type="InterPro" id="IPR045053">
    <property type="entry name" value="MAN-like"/>
</dbReference>
<dbReference type="InterPro" id="IPR017853">
    <property type="entry name" value="GH"/>
</dbReference>
<keyword evidence="6" id="KW-0732">Signal</keyword>
<accession>A0A507AQ16</accession>
<evidence type="ECO:0000256" key="1">
    <source>
        <dbReference type="ARBA" id="ARBA00001678"/>
    </source>
</evidence>
<dbReference type="GO" id="GO:0016985">
    <property type="term" value="F:mannan endo-1,4-beta-mannosidase activity"/>
    <property type="evidence" value="ECO:0007669"/>
    <property type="project" value="UniProtKB-EC"/>
</dbReference>
<evidence type="ECO:0000256" key="2">
    <source>
        <dbReference type="ARBA" id="ARBA00005641"/>
    </source>
</evidence>
<dbReference type="PANTHER" id="PTHR31451:SF10">
    <property type="entry name" value="MANNAN ENDO-1,4-BETA-MANNOSIDASE B"/>
    <property type="match status" value="1"/>
</dbReference>
<feature type="signal peptide" evidence="6">
    <location>
        <begin position="1"/>
        <end position="16"/>
    </location>
</feature>
<keyword evidence="4" id="KW-0378">Hydrolase</keyword>
<reference evidence="8 9" key="1">
    <citation type="submission" date="2019-06" db="EMBL/GenBank/DDBJ databases">
        <title>Draft genome sequence of the filamentous fungus Phialemoniopsis curvata isolated from diesel fuel.</title>
        <authorList>
            <person name="Varaljay V.A."/>
            <person name="Lyon W.J."/>
            <person name="Crouch A.L."/>
            <person name="Drake C.E."/>
            <person name="Hollomon J.M."/>
            <person name="Nadeau L.J."/>
            <person name="Nunn H.S."/>
            <person name="Stevenson B.S."/>
            <person name="Bojanowski C.L."/>
            <person name="Crookes-Goodson W.J."/>
        </authorList>
    </citation>
    <scope>NUCLEOTIDE SEQUENCE [LARGE SCALE GENOMIC DNA]</scope>
    <source>
        <strain evidence="8 9">D216</strain>
    </source>
</reference>
<keyword evidence="5" id="KW-0326">Glycosidase</keyword>
<feature type="domain" description="Glycoside hydrolase family 5" evidence="7">
    <location>
        <begin position="192"/>
        <end position="353"/>
    </location>
</feature>
<dbReference type="InParanoid" id="A0A507AQ16"/>
<dbReference type="GO" id="GO:0046355">
    <property type="term" value="P:mannan catabolic process"/>
    <property type="evidence" value="ECO:0007669"/>
    <property type="project" value="UniProtKB-ARBA"/>
</dbReference>
<dbReference type="AlphaFoldDB" id="A0A507AQ16"/>
<dbReference type="Gene3D" id="3.20.20.80">
    <property type="entry name" value="Glycosidases"/>
    <property type="match status" value="2"/>
</dbReference>
<dbReference type="Proteomes" id="UP000319257">
    <property type="component" value="Unassembled WGS sequence"/>
</dbReference>
<evidence type="ECO:0000313" key="8">
    <source>
        <dbReference type="EMBL" id="TPX09863.1"/>
    </source>
</evidence>
<evidence type="ECO:0000256" key="5">
    <source>
        <dbReference type="ARBA" id="ARBA00023295"/>
    </source>
</evidence>
<comment type="caution">
    <text evidence="8">The sequence shown here is derived from an EMBL/GenBank/DDBJ whole genome shotgun (WGS) entry which is preliminary data.</text>
</comment>
<dbReference type="Pfam" id="PF26410">
    <property type="entry name" value="GH5_mannosidase"/>
    <property type="match status" value="1"/>
</dbReference>
<dbReference type="RefSeq" id="XP_030991574.1">
    <property type="nucleotide sequence ID" value="XM_031143789.1"/>
</dbReference>
<evidence type="ECO:0000256" key="6">
    <source>
        <dbReference type="SAM" id="SignalP"/>
    </source>
</evidence>
<dbReference type="SUPFAM" id="SSF51445">
    <property type="entry name" value="(Trans)glycosidases"/>
    <property type="match status" value="1"/>
</dbReference>